<reference evidence="4" key="1">
    <citation type="submission" date="2022-11" db="UniProtKB">
        <authorList>
            <consortium name="WormBaseParasite"/>
        </authorList>
    </citation>
    <scope>IDENTIFICATION</scope>
</reference>
<keyword evidence="1" id="KW-0479">Metal-binding</keyword>
<dbReference type="WBParaSite" id="nRc.2.0.1.t18693-RA">
    <property type="protein sequence ID" value="nRc.2.0.1.t18693-RA"/>
    <property type="gene ID" value="nRc.2.0.1.g18693"/>
</dbReference>
<organism evidence="3 4">
    <name type="scientific">Romanomermis culicivorax</name>
    <name type="common">Nematode worm</name>
    <dbReference type="NCBI Taxonomy" id="13658"/>
    <lineage>
        <taxon>Eukaryota</taxon>
        <taxon>Metazoa</taxon>
        <taxon>Ecdysozoa</taxon>
        <taxon>Nematoda</taxon>
        <taxon>Enoplea</taxon>
        <taxon>Dorylaimia</taxon>
        <taxon>Mermithida</taxon>
        <taxon>Mermithoidea</taxon>
        <taxon>Mermithidae</taxon>
        <taxon>Romanomermis</taxon>
    </lineage>
</organism>
<dbReference type="Proteomes" id="UP000887565">
    <property type="component" value="Unplaced"/>
</dbReference>
<keyword evidence="3" id="KW-1185">Reference proteome</keyword>
<dbReference type="Gene3D" id="3.30.160.60">
    <property type="entry name" value="Classic Zinc Finger"/>
    <property type="match status" value="1"/>
</dbReference>
<sequence>MLQLFKEENSSPASNASTSFYLTVKSFLDETPIVKRSPYLFSLTENVLILDVELLRDLTFKKHLVALSVNTESFPEIRQLAHFSINDDQSVVNLIIDPCEVLCSLGLCINRHKGYANSSVDIVALYCSSCRTDFANIFDSKIHFRSIQHNQNNDINVKKFAKSKHKFTKNKQVPILTASFACIYCPAKFTTVEYLRRHISIHNGYADLHKNYTNLRTSNNVDENHENPQLLCI</sequence>
<keyword evidence="1" id="KW-0862">Zinc</keyword>
<dbReference type="PROSITE" id="PS00028">
    <property type="entry name" value="ZINC_FINGER_C2H2_1"/>
    <property type="match status" value="2"/>
</dbReference>
<dbReference type="SMART" id="SM00355">
    <property type="entry name" value="ZnF_C2H2"/>
    <property type="match status" value="2"/>
</dbReference>
<evidence type="ECO:0000313" key="3">
    <source>
        <dbReference type="Proteomes" id="UP000887565"/>
    </source>
</evidence>
<dbReference type="PROSITE" id="PS50157">
    <property type="entry name" value="ZINC_FINGER_C2H2_2"/>
    <property type="match status" value="1"/>
</dbReference>
<feature type="domain" description="C2H2-type" evidence="2">
    <location>
        <begin position="180"/>
        <end position="207"/>
    </location>
</feature>
<evidence type="ECO:0000313" key="4">
    <source>
        <dbReference type="WBParaSite" id="nRc.2.0.1.t18693-RA"/>
    </source>
</evidence>
<dbReference type="InterPro" id="IPR013087">
    <property type="entry name" value="Znf_C2H2_type"/>
</dbReference>
<keyword evidence="1" id="KW-0863">Zinc-finger</keyword>
<evidence type="ECO:0000259" key="2">
    <source>
        <dbReference type="PROSITE" id="PS50157"/>
    </source>
</evidence>
<evidence type="ECO:0000256" key="1">
    <source>
        <dbReference type="PROSITE-ProRule" id="PRU00042"/>
    </source>
</evidence>
<name>A0A915IXY4_ROMCU</name>
<dbReference type="AlphaFoldDB" id="A0A915IXY4"/>
<accession>A0A915IXY4</accession>
<protein>
    <submittedName>
        <fullName evidence="4">C2H2-type domain-containing protein</fullName>
    </submittedName>
</protein>
<dbReference type="GO" id="GO:0008270">
    <property type="term" value="F:zinc ion binding"/>
    <property type="evidence" value="ECO:0007669"/>
    <property type="project" value="UniProtKB-KW"/>
</dbReference>
<proteinExistence type="predicted"/>